<gene>
    <name evidence="3" type="ORF">Tco_1081672</name>
</gene>
<dbReference type="InterPro" id="IPR011990">
    <property type="entry name" value="TPR-like_helical_dom_sf"/>
</dbReference>
<organism evidence="3 4">
    <name type="scientific">Tanacetum coccineum</name>
    <dbReference type="NCBI Taxonomy" id="301880"/>
    <lineage>
        <taxon>Eukaryota</taxon>
        <taxon>Viridiplantae</taxon>
        <taxon>Streptophyta</taxon>
        <taxon>Embryophyta</taxon>
        <taxon>Tracheophyta</taxon>
        <taxon>Spermatophyta</taxon>
        <taxon>Magnoliopsida</taxon>
        <taxon>eudicotyledons</taxon>
        <taxon>Gunneridae</taxon>
        <taxon>Pentapetalae</taxon>
        <taxon>asterids</taxon>
        <taxon>campanulids</taxon>
        <taxon>Asterales</taxon>
        <taxon>Asteraceae</taxon>
        <taxon>Asteroideae</taxon>
        <taxon>Anthemideae</taxon>
        <taxon>Anthemidinae</taxon>
        <taxon>Tanacetum</taxon>
    </lineage>
</organism>
<dbReference type="Proteomes" id="UP001151760">
    <property type="component" value="Unassembled WGS sequence"/>
</dbReference>
<keyword evidence="4" id="KW-1185">Reference proteome</keyword>
<evidence type="ECO:0000256" key="2">
    <source>
        <dbReference type="ARBA" id="ARBA00022803"/>
    </source>
</evidence>
<name>A0ABQ5I0A9_9ASTR</name>
<accession>A0ABQ5I0A9</accession>
<dbReference type="PANTHER" id="PTHR22904:SF533">
    <property type="entry name" value="HSP70-HSP90 ORGANIZING PROTEIN 3"/>
    <property type="match status" value="1"/>
</dbReference>
<evidence type="ECO:0000313" key="4">
    <source>
        <dbReference type="Proteomes" id="UP001151760"/>
    </source>
</evidence>
<dbReference type="SUPFAM" id="SSF48452">
    <property type="entry name" value="TPR-like"/>
    <property type="match status" value="1"/>
</dbReference>
<reference evidence="3" key="2">
    <citation type="submission" date="2022-01" db="EMBL/GenBank/DDBJ databases">
        <authorList>
            <person name="Yamashiro T."/>
            <person name="Shiraishi A."/>
            <person name="Satake H."/>
            <person name="Nakayama K."/>
        </authorList>
    </citation>
    <scope>NUCLEOTIDE SEQUENCE</scope>
</reference>
<evidence type="ECO:0000313" key="3">
    <source>
        <dbReference type="EMBL" id="GJT92827.1"/>
    </source>
</evidence>
<dbReference type="Gene3D" id="1.25.40.10">
    <property type="entry name" value="Tetratricopeptide repeat domain"/>
    <property type="match status" value="1"/>
</dbReference>
<keyword evidence="2" id="KW-0802">TPR repeat</keyword>
<sequence length="346" mass="39910">MDIKLCLRSLLRLPDLINGALVLHLLMEHKIVACTVKDNVTLIAVLEAKFSNQGVDNHGKRSPRNIMNAPHALLTMGKVEPMHLDLDVLKVRYDKIGGGLGYRLMAYFHLRTLHSGVGRLVFLIQYNECIKDCDKAVERGRELRLDYKMARALRRKGTALVKMAEVSKYSEPAIKTFQKALTQHRNPNTLKKLNDAERAKKELEQQEYYLDIEIRQLPEGALKTIPNISLCVVGCYNVMIEFFDDYDKDEGPHMLGRFMEWNMPMDLAGIHPIYFAMCLTRSHQFMVGQRLQLDVITSHAYFSIVHSEFSMLILSWTYYNRKRESFYFLVDALIFVFANNAMTTPL</sequence>
<evidence type="ECO:0000256" key="1">
    <source>
        <dbReference type="ARBA" id="ARBA00022737"/>
    </source>
</evidence>
<keyword evidence="1" id="KW-0677">Repeat</keyword>
<comment type="caution">
    <text evidence="3">The sequence shown here is derived from an EMBL/GenBank/DDBJ whole genome shotgun (WGS) entry which is preliminary data.</text>
</comment>
<dbReference type="EMBL" id="BQNB010020146">
    <property type="protein sequence ID" value="GJT92827.1"/>
    <property type="molecule type" value="Genomic_DNA"/>
</dbReference>
<dbReference type="PANTHER" id="PTHR22904">
    <property type="entry name" value="TPR REPEAT CONTAINING PROTEIN"/>
    <property type="match status" value="1"/>
</dbReference>
<reference evidence="3" key="1">
    <citation type="journal article" date="2022" name="Int. J. Mol. Sci.">
        <title>Draft Genome of Tanacetum Coccineum: Genomic Comparison of Closely Related Tanacetum-Family Plants.</title>
        <authorList>
            <person name="Yamashiro T."/>
            <person name="Shiraishi A."/>
            <person name="Nakayama K."/>
            <person name="Satake H."/>
        </authorList>
    </citation>
    <scope>NUCLEOTIDE SEQUENCE</scope>
</reference>
<protein>
    <submittedName>
        <fullName evidence="3">HSP70-HSP90 organizing protein 3-like protein</fullName>
    </submittedName>
</protein>
<proteinExistence type="predicted"/>